<sequence>MRSILKAGLLAVCFALAAPGIMAQENYDKAINAFKQAGESGVYFNSAYGYAVFPTIGKGGVGIGGAHGKGQVYAAGQHVGNATMTQITMGFQLGGQAYSQVIFFEDQRAFREFTSGNFEFSAQATAVAITAGVSAEANTGGGLASGISGGQNNAATAHGGYRKGMAIFTIAKGGLMYEAALGGQKFSYTPL</sequence>
<dbReference type="OrthoDB" id="5405772at2"/>
<accession>A0A2N5X5G9</accession>
<proteinExistence type="predicted"/>
<organism evidence="3 4">
    <name type="scientific">Pseudohalioglobus lutimaris</name>
    <dbReference type="NCBI Taxonomy" id="1737061"/>
    <lineage>
        <taxon>Bacteria</taxon>
        <taxon>Pseudomonadati</taxon>
        <taxon>Pseudomonadota</taxon>
        <taxon>Gammaproteobacteria</taxon>
        <taxon>Cellvibrionales</taxon>
        <taxon>Halieaceae</taxon>
        <taxon>Pseudohalioglobus</taxon>
    </lineage>
</organism>
<evidence type="ECO:0000313" key="4">
    <source>
        <dbReference type="Proteomes" id="UP000235005"/>
    </source>
</evidence>
<keyword evidence="4" id="KW-1185">Reference proteome</keyword>
<comment type="caution">
    <text evidence="3">The sequence shown here is derived from an EMBL/GenBank/DDBJ whole genome shotgun (WGS) entry which is preliminary data.</text>
</comment>
<keyword evidence="1" id="KW-0732">Signal</keyword>
<protein>
    <recommendedName>
        <fullName evidence="2">Ysc84 actin-binding domain-containing protein</fullName>
    </recommendedName>
</protein>
<reference evidence="3 4" key="1">
    <citation type="submission" date="2018-01" db="EMBL/GenBank/DDBJ databases">
        <title>The draft genome sequence of Halioglobus lutimaris HF004.</title>
        <authorList>
            <person name="Du Z.-J."/>
            <person name="Shi M.-J."/>
        </authorList>
    </citation>
    <scope>NUCLEOTIDE SEQUENCE [LARGE SCALE GENOMIC DNA]</scope>
    <source>
        <strain evidence="3 4">HF004</strain>
    </source>
</reference>
<feature type="signal peptide" evidence="1">
    <location>
        <begin position="1"/>
        <end position="17"/>
    </location>
</feature>
<dbReference type="InterPro" id="IPR007461">
    <property type="entry name" value="Ysc84_actin-binding"/>
</dbReference>
<dbReference type="Pfam" id="PF04366">
    <property type="entry name" value="Ysc84"/>
    <property type="match status" value="1"/>
</dbReference>
<dbReference type="RefSeq" id="WP_076001706.1">
    <property type="nucleotide sequence ID" value="NZ_PKUS01000005.1"/>
</dbReference>
<dbReference type="Proteomes" id="UP000235005">
    <property type="component" value="Unassembled WGS sequence"/>
</dbReference>
<name>A0A2N5X5G9_9GAMM</name>
<evidence type="ECO:0000259" key="2">
    <source>
        <dbReference type="Pfam" id="PF04366"/>
    </source>
</evidence>
<feature type="chain" id="PRO_5014723872" description="Ysc84 actin-binding domain-containing protein" evidence="1">
    <location>
        <begin position="18"/>
        <end position="191"/>
    </location>
</feature>
<gene>
    <name evidence="3" type="ORF">C0039_06930</name>
</gene>
<dbReference type="EMBL" id="PKUS01000005">
    <property type="protein sequence ID" value="PLW69733.1"/>
    <property type="molecule type" value="Genomic_DNA"/>
</dbReference>
<evidence type="ECO:0000256" key="1">
    <source>
        <dbReference type="SAM" id="SignalP"/>
    </source>
</evidence>
<feature type="domain" description="Ysc84 actin-binding" evidence="2">
    <location>
        <begin position="86"/>
        <end position="163"/>
    </location>
</feature>
<evidence type="ECO:0000313" key="3">
    <source>
        <dbReference type="EMBL" id="PLW69733.1"/>
    </source>
</evidence>
<dbReference type="AlphaFoldDB" id="A0A2N5X5G9"/>